<dbReference type="GO" id="GO:0008237">
    <property type="term" value="F:metallopeptidase activity"/>
    <property type="evidence" value="ECO:0007669"/>
    <property type="project" value="InterPro"/>
</dbReference>
<feature type="compositionally biased region" description="Low complexity" evidence="8">
    <location>
        <begin position="1182"/>
        <end position="1194"/>
    </location>
</feature>
<dbReference type="InterPro" id="IPR016024">
    <property type="entry name" value="ARM-type_fold"/>
</dbReference>
<gene>
    <name evidence="13" type="ORF">TCAL_13111</name>
</gene>
<protein>
    <recommendedName>
        <fullName evidence="3">Transcription initiation factor TFIID subunit 2</fullName>
    </recommendedName>
    <alternativeName>
        <fullName evidence="7">Transcription initiation factor TFIID 150 kDa subunit</fullName>
    </alternativeName>
</protein>
<sequence length="1217" mass="137714">MGDVVSFFLLCTVHQIVSLTGINFSTRSIIGFVELTILPQKDNIRHVRLNAKQCRIYKVSLNASLEAPFQYFDPTLEVSQGATKNQYDLETFSECHLSGCNLVDPDLNGGELNIKIPSEAYALDYIGINKPLKIQVEFSLVEPQGGIHFVIPENPLQNCEVSGEGAASAAGGSASATPSPASTVSLAERGAHMYTCGHENSSRLWFPCIDTLSELCTWKLEFTVDESMTAVSCGDLVETVYTHDMKRKTFHYVVDTPTAAPNIALVVGPFEIYVDPNMHEVTHFCLPHLLPVLKATVRWVHETFEFMETVLNSRFPYTNYKQVFVDEAYTDHTCFSSLSILSTTLLHSSAVVDQVYETRKIGAHALACQYYGCFITTEKWSDLWLRKGISRYLAGLFVKKFFGNNEYRQMIHQQMEQVIKYEEKYGGIILDSSVPPKSTVPAGARGEAHREVQIQENPFAFPPSNVNTCSPEYLEIMALKSHLSIRMLENRIGAQQLLQVLNKQLSLATTASQTKNNPAAWDNMVLNTSTFSKSIFMVTGKDMNVFFDQWIRSGGHARFHMEFVFNMKRNTVEMQINQDAASQGMRGIRKYVGPLTVAVQELDGWFSYTFPIENIHSKHDITCHSKSRRNKKKKIPLCNNEEVDMDLSAMDDSPVLWIRIDPDMQLVRSLDIQQPDFQWQYQLRHERDVTAQSEAARALERFPSLASRKALIDMIEDEKCFYRVRGLATHCLAKVANSMASNSDGPPPLLMIFKKMFGSFAASHIIKQNDFSNLQSYFLQKELPVAMAKLRNVQGICPPEVLKFLLDLFKYNDNSKSNFSDNYYRAALVDALGETVTPVVSMVQNELGSSITADSLSPDTKAILEEVTRYLNLEKLLPSYKYTVTLSCLKTLRKLQKQGHLPSSPILFKDYGKYGQFIDVRLSALECFVDHVRMEGNFKDISHLLNLVETDPDPYVRHKICRFMIENPPFDRARHHRNDKPELVERLWNFMNSGFWYDSRLRCDIVDLYFELYGRKMPVCIPLPELAALQPKKVDKPKGSANREKKSSFIIPKAEKRKMEEIIRPDAIPAEFAHALPPVNREMVAADIPDYFSMDDPEPGPSHHVGQPAKKSHLEVENAAVELAAGSAELSLETKEKHHKHRREKKSKKEKKKHKKEKKSKSKEHKKKHKKEKKHTSEDQMHSSSVMGSSGAHSKMMPGGMTDGGQALSSDSSTPST</sequence>
<evidence type="ECO:0000256" key="7">
    <source>
        <dbReference type="ARBA" id="ARBA00033345"/>
    </source>
</evidence>
<proteinExistence type="inferred from homology"/>
<dbReference type="GO" id="GO:0008270">
    <property type="term" value="F:zinc ion binding"/>
    <property type="evidence" value="ECO:0007669"/>
    <property type="project" value="InterPro"/>
</dbReference>
<comment type="similarity">
    <text evidence="2">Belongs to the TAF2 family.</text>
</comment>
<evidence type="ECO:0000256" key="9">
    <source>
        <dbReference type="SAM" id="SignalP"/>
    </source>
</evidence>
<comment type="subcellular location">
    <subcellularLocation>
        <location evidence="1">Nucleus</location>
    </subcellularLocation>
</comment>
<dbReference type="OMA" id="EQPDYQW"/>
<dbReference type="InterPro" id="IPR027268">
    <property type="entry name" value="Peptidase_M4/M1_CTD_sf"/>
</dbReference>
<evidence type="ECO:0000259" key="12">
    <source>
        <dbReference type="Pfam" id="PF25577"/>
    </source>
</evidence>
<feature type="non-terminal residue" evidence="13">
    <location>
        <position position="1217"/>
    </location>
</feature>
<dbReference type="InterPro" id="IPR057345">
    <property type="entry name" value="Ig-like_TAF2"/>
</dbReference>
<evidence type="ECO:0000313" key="14">
    <source>
        <dbReference type="Proteomes" id="UP000318571"/>
    </source>
</evidence>
<feature type="chain" id="PRO_5021883145" description="Transcription initiation factor TFIID subunit 2" evidence="9">
    <location>
        <begin position="19"/>
        <end position="1217"/>
    </location>
</feature>
<dbReference type="Proteomes" id="UP000318571">
    <property type="component" value="Chromosome 1"/>
</dbReference>
<feature type="domain" description="Transcription initiation factor TFIID subunit 2 TPR repeats" evidence="12">
    <location>
        <begin position="676"/>
        <end position="1034"/>
    </location>
</feature>
<dbReference type="AlphaFoldDB" id="A0A553NSS4"/>
<dbReference type="EMBL" id="VCGU01000010">
    <property type="protein sequence ID" value="TRY68491.1"/>
    <property type="molecule type" value="Genomic_DNA"/>
</dbReference>
<evidence type="ECO:0000259" key="11">
    <source>
        <dbReference type="Pfam" id="PF25316"/>
    </source>
</evidence>
<dbReference type="SUPFAM" id="SSF63737">
    <property type="entry name" value="Leukotriene A4 hydrolase N-terminal domain"/>
    <property type="match status" value="2"/>
</dbReference>
<evidence type="ECO:0000256" key="3">
    <source>
        <dbReference type="ARBA" id="ARBA00017363"/>
    </source>
</evidence>
<evidence type="ECO:0000256" key="2">
    <source>
        <dbReference type="ARBA" id="ARBA00010937"/>
    </source>
</evidence>
<comment type="caution">
    <text evidence="13">The sequence shown here is derived from an EMBL/GenBank/DDBJ whole genome shotgun (WGS) entry which is preliminary data.</text>
</comment>
<dbReference type="Gene3D" id="1.10.390.10">
    <property type="entry name" value="Neutral Protease Domain 2"/>
    <property type="match status" value="1"/>
</dbReference>
<dbReference type="SUPFAM" id="SSF48371">
    <property type="entry name" value="ARM repeat"/>
    <property type="match status" value="1"/>
</dbReference>
<evidence type="ECO:0000256" key="1">
    <source>
        <dbReference type="ARBA" id="ARBA00004123"/>
    </source>
</evidence>
<feature type="region of interest" description="Disordered" evidence="8">
    <location>
        <begin position="1090"/>
        <end position="1113"/>
    </location>
</feature>
<evidence type="ECO:0000313" key="13">
    <source>
        <dbReference type="EMBL" id="TRY68491.1"/>
    </source>
</evidence>
<dbReference type="SUPFAM" id="SSF55486">
    <property type="entry name" value="Metalloproteases ('zincins'), catalytic domain"/>
    <property type="match status" value="1"/>
</dbReference>
<evidence type="ECO:0000256" key="5">
    <source>
        <dbReference type="ARBA" id="ARBA00023163"/>
    </source>
</evidence>
<dbReference type="InterPro" id="IPR057991">
    <property type="entry name" value="TPR_TAF2_C"/>
</dbReference>
<accession>A0A553NSS4</accession>
<dbReference type="InterPro" id="IPR014782">
    <property type="entry name" value="Peptidase_M1_dom"/>
</dbReference>
<dbReference type="Pfam" id="PF25316">
    <property type="entry name" value="TAF2_3rd"/>
    <property type="match status" value="1"/>
</dbReference>
<name>A0A553NSS4_TIGCA</name>
<feature type="domain" description="Peptidase M1 membrane alanine aminopeptidase" evidence="10">
    <location>
        <begin position="300"/>
        <end position="418"/>
    </location>
</feature>
<dbReference type="GO" id="GO:0005669">
    <property type="term" value="C:transcription factor TFIID complex"/>
    <property type="evidence" value="ECO:0007669"/>
    <property type="project" value="InterPro"/>
</dbReference>
<feature type="region of interest" description="Disordered" evidence="8">
    <location>
        <begin position="1126"/>
        <end position="1217"/>
    </location>
</feature>
<evidence type="ECO:0000256" key="4">
    <source>
        <dbReference type="ARBA" id="ARBA00023015"/>
    </source>
</evidence>
<dbReference type="GO" id="GO:0016251">
    <property type="term" value="F:RNA polymerase II general transcription initiation factor activity"/>
    <property type="evidence" value="ECO:0007669"/>
    <property type="project" value="TreeGrafter"/>
</dbReference>
<dbReference type="PANTHER" id="PTHR15137:SF9">
    <property type="entry name" value="TRANSCRIPTION INITIATION FACTOR TFIID SUBUNIT 2"/>
    <property type="match status" value="1"/>
</dbReference>
<dbReference type="InterPro" id="IPR037813">
    <property type="entry name" value="TAF2"/>
</dbReference>
<dbReference type="CDD" id="cd09839">
    <property type="entry name" value="M1_like_TAF2"/>
    <property type="match status" value="1"/>
</dbReference>
<keyword evidence="4" id="KW-0805">Transcription regulation</keyword>
<evidence type="ECO:0000256" key="6">
    <source>
        <dbReference type="ARBA" id="ARBA00023242"/>
    </source>
</evidence>
<keyword evidence="14" id="KW-1185">Reference proteome</keyword>
<dbReference type="GO" id="GO:0003682">
    <property type="term" value="F:chromatin binding"/>
    <property type="evidence" value="ECO:0007669"/>
    <property type="project" value="TreeGrafter"/>
</dbReference>
<dbReference type="PANTHER" id="PTHR15137">
    <property type="entry name" value="TRANSCRIPTION INITIATION FACTOR TFIID"/>
    <property type="match status" value="1"/>
</dbReference>
<dbReference type="InterPro" id="IPR042097">
    <property type="entry name" value="Aminopeptidase_N-like_N_sf"/>
</dbReference>
<evidence type="ECO:0000256" key="8">
    <source>
        <dbReference type="SAM" id="MobiDB-lite"/>
    </source>
</evidence>
<keyword evidence="5" id="KW-0804">Transcription</keyword>
<feature type="signal peptide" evidence="9">
    <location>
        <begin position="1"/>
        <end position="18"/>
    </location>
</feature>
<feature type="compositionally biased region" description="Basic residues" evidence="8">
    <location>
        <begin position="1137"/>
        <end position="1174"/>
    </location>
</feature>
<keyword evidence="9" id="KW-0732">Signal</keyword>
<feature type="domain" description="Transcription initiation factor TFIID subunit 2 Ig-like" evidence="11">
    <location>
        <begin position="555"/>
        <end position="675"/>
    </location>
</feature>
<dbReference type="Pfam" id="PF01433">
    <property type="entry name" value="Peptidase_M1"/>
    <property type="match status" value="1"/>
</dbReference>
<reference evidence="13 14" key="1">
    <citation type="journal article" date="2018" name="Nat. Ecol. Evol.">
        <title>Genomic signatures of mitonuclear coevolution across populations of Tigriopus californicus.</title>
        <authorList>
            <person name="Barreto F.S."/>
            <person name="Watson E.T."/>
            <person name="Lima T.G."/>
            <person name="Willett C.S."/>
            <person name="Edmands S."/>
            <person name="Li W."/>
            <person name="Burton R.S."/>
        </authorList>
    </citation>
    <scope>NUCLEOTIDE SEQUENCE [LARGE SCALE GENOMIC DNA]</scope>
    <source>
        <strain evidence="13 14">San Diego</strain>
    </source>
</reference>
<dbReference type="Gene3D" id="2.60.40.1730">
    <property type="entry name" value="tricorn interacting facor f3 domain"/>
    <property type="match status" value="1"/>
</dbReference>
<keyword evidence="6" id="KW-0539">Nucleus</keyword>
<dbReference type="GO" id="GO:0006367">
    <property type="term" value="P:transcription initiation at RNA polymerase II promoter"/>
    <property type="evidence" value="ECO:0007669"/>
    <property type="project" value="TreeGrafter"/>
</dbReference>
<dbReference type="GO" id="GO:0000976">
    <property type="term" value="F:transcription cis-regulatory region binding"/>
    <property type="evidence" value="ECO:0007669"/>
    <property type="project" value="TreeGrafter"/>
</dbReference>
<dbReference type="STRING" id="6832.A0A553NSS4"/>
<dbReference type="Pfam" id="PF25577">
    <property type="entry name" value="TPR_TAF2_C"/>
    <property type="match status" value="1"/>
</dbReference>
<organism evidence="13 14">
    <name type="scientific">Tigriopus californicus</name>
    <name type="common">Marine copepod</name>
    <dbReference type="NCBI Taxonomy" id="6832"/>
    <lineage>
        <taxon>Eukaryota</taxon>
        <taxon>Metazoa</taxon>
        <taxon>Ecdysozoa</taxon>
        <taxon>Arthropoda</taxon>
        <taxon>Crustacea</taxon>
        <taxon>Multicrustacea</taxon>
        <taxon>Hexanauplia</taxon>
        <taxon>Copepoda</taxon>
        <taxon>Harpacticoida</taxon>
        <taxon>Harpacticidae</taxon>
        <taxon>Tigriopus</taxon>
    </lineage>
</organism>
<feature type="compositionally biased region" description="Polar residues" evidence="8">
    <location>
        <begin position="1207"/>
        <end position="1217"/>
    </location>
</feature>
<evidence type="ECO:0000259" key="10">
    <source>
        <dbReference type="Pfam" id="PF01433"/>
    </source>
</evidence>